<dbReference type="InterPro" id="IPR051158">
    <property type="entry name" value="Metallophosphoesterase_sf"/>
</dbReference>
<accession>A0AAV4ESL0</accession>
<dbReference type="Pfam" id="PF00149">
    <property type="entry name" value="Metallophos"/>
    <property type="match status" value="1"/>
</dbReference>
<dbReference type="CDD" id="cd07385">
    <property type="entry name" value="MPP_YkuE_C"/>
    <property type="match status" value="1"/>
</dbReference>
<dbReference type="PANTHER" id="PTHR31302">
    <property type="entry name" value="TRANSMEMBRANE PROTEIN WITH METALLOPHOSPHOESTERASE DOMAIN-RELATED"/>
    <property type="match status" value="1"/>
</dbReference>
<sequence length="230" mass="25134">MLGIYTASQPPAVRHVEIPIKDLPTNLDGLSLVQISDIHLGPTVGFTKLNMIVDIVNRQNPGNHEYYTGDVDNWFSYLRSLGFTVLHNSNVKIPVKVKNGEGQLCLAGTDDIQADKIGYIGHGFNLATALDGCAKELPVVLMAHQPRAAKQALDSGQRIDLVLSGHTHGGQLFPLMLGAYLLNPFYQGLYQYGPQGSYVYVCEGTQFWGIPMRIGTSTEITHITLIKASL</sequence>
<dbReference type="Gene3D" id="3.60.21.10">
    <property type="match status" value="1"/>
</dbReference>
<dbReference type="InterPro" id="IPR004843">
    <property type="entry name" value="Calcineurin-like_PHP"/>
</dbReference>
<keyword evidence="2" id="KW-0812">Transmembrane</keyword>
<organism evidence="2 3">
    <name type="scientific">Elysia marginata</name>
    <dbReference type="NCBI Taxonomy" id="1093978"/>
    <lineage>
        <taxon>Eukaryota</taxon>
        <taxon>Metazoa</taxon>
        <taxon>Spiralia</taxon>
        <taxon>Lophotrochozoa</taxon>
        <taxon>Mollusca</taxon>
        <taxon>Gastropoda</taxon>
        <taxon>Heterobranchia</taxon>
        <taxon>Euthyneura</taxon>
        <taxon>Panpulmonata</taxon>
        <taxon>Sacoglossa</taxon>
        <taxon>Placobranchoidea</taxon>
        <taxon>Plakobranchidae</taxon>
        <taxon>Elysia</taxon>
    </lineage>
</organism>
<comment type="caution">
    <text evidence="2">The sequence shown here is derived from an EMBL/GenBank/DDBJ whole genome shotgun (WGS) entry which is preliminary data.</text>
</comment>
<gene>
    <name evidence="2" type="ORF">ElyMa_005489000</name>
</gene>
<keyword evidence="2" id="KW-0472">Membrane</keyword>
<feature type="domain" description="Calcineurin-like phosphoesterase" evidence="1">
    <location>
        <begin position="61"/>
        <end position="169"/>
    </location>
</feature>
<name>A0AAV4ESL0_9GAST</name>
<dbReference type="AlphaFoldDB" id="A0AAV4ESL0"/>
<dbReference type="SUPFAM" id="SSF56300">
    <property type="entry name" value="Metallo-dependent phosphatases"/>
    <property type="match status" value="1"/>
</dbReference>
<protein>
    <submittedName>
        <fullName evidence="2">Transmembrane protein with metallophosphoesterase domain</fullName>
    </submittedName>
</protein>
<dbReference type="GO" id="GO:0016787">
    <property type="term" value="F:hydrolase activity"/>
    <property type="evidence" value="ECO:0007669"/>
    <property type="project" value="InterPro"/>
</dbReference>
<keyword evidence="3" id="KW-1185">Reference proteome</keyword>
<evidence type="ECO:0000313" key="3">
    <source>
        <dbReference type="Proteomes" id="UP000762676"/>
    </source>
</evidence>
<dbReference type="Proteomes" id="UP000762676">
    <property type="component" value="Unassembled WGS sequence"/>
</dbReference>
<dbReference type="PANTHER" id="PTHR31302:SF0">
    <property type="entry name" value="TRANSMEMBRANE PROTEIN WITH METALLOPHOSPHOESTERASE DOMAIN"/>
    <property type="match status" value="1"/>
</dbReference>
<dbReference type="InterPro" id="IPR029052">
    <property type="entry name" value="Metallo-depent_PP-like"/>
</dbReference>
<evidence type="ECO:0000259" key="1">
    <source>
        <dbReference type="Pfam" id="PF00149"/>
    </source>
</evidence>
<reference evidence="2 3" key="1">
    <citation type="journal article" date="2021" name="Elife">
        <title>Chloroplast acquisition without the gene transfer in kleptoplastic sea slugs, Plakobranchus ocellatus.</title>
        <authorList>
            <person name="Maeda T."/>
            <person name="Takahashi S."/>
            <person name="Yoshida T."/>
            <person name="Shimamura S."/>
            <person name="Takaki Y."/>
            <person name="Nagai Y."/>
            <person name="Toyoda A."/>
            <person name="Suzuki Y."/>
            <person name="Arimoto A."/>
            <person name="Ishii H."/>
            <person name="Satoh N."/>
            <person name="Nishiyama T."/>
            <person name="Hasebe M."/>
            <person name="Maruyama T."/>
            <person name="Minagawa J."/>
            <person name="Obokata J."/>
            <person name="Shigenobu S."/>
        </authorList>
    </citation>
    <scope>NUCLEOTIDE SEQUENCE [LARGE SCALE GENOMIC DNA]</scope>
</reference>
<proteinExistence type="predicted"/>
<evidence type="ECO:0000313" key="2">
    <source>
        <dbReference type="EMBL" id="GFR63684.1"/>
    </source>
</evidence>
<dbReference type="EMBL" id="BMAT01010942">
    <property type="protein sequence ID" value="GFR63684.1"/>
    <property type="molecule type" value="Genomic_DNA"/>
</dbReference>